<sequence>MIPGDNGSVISNRDLMSGSGQSSGGLVVYNNVTNNSSANVSTSAQQNADGSLTISTFVSDMNEGGPMSQSIAANFATQRFRTDQPAVGAPIFQKLTDDLKTQWSLSWIFTLQQERAFQLWLRSPDYLDNCAEWFTMPFDIGGSGLQEQELHFTTYPVQTSINGGTVTWTATVVARELQNSDDEFDDVIIELSPDWYSWLDEVVNRDLPEYEVA</sequence>
<accession>A0A6A6K1B4</accession>
<organism evidence="2 3">
    <name type="scientific">Hevea brasiliensis</name>
    <name type="common">Para rubber tree</name>
    <name type="synonym">Siphonia brasiliensis</name>
    <dbReference type="NCBI Taxonomy" id="3981"/>
    <lineage>
        <taxon>Eukaryota</taxon>
        <taxon>Viridiplantae</taxon>
        <taxon>Streptophyta</taxon>
        <taxon>Embryophyta</taxon>
        <taxon>Tracheophyta</taxon>
        <taxon>Spermatophyta</taxon>
        <taxon>Magnoliopsida</taxon>
        <taxon>eudicotyledons</taxon>
        <taxon>Gunneridae</taxon>
        <taxon>Pentapetalae</taxon>
        <taxon>rosids</taxon>
        <taxon>fabids</taxon>
        <taxon>Malpighiales</taxon>
        <taxon>Euphorbiaceae</taxon>
        <taxon>Crotonoideae</taxon>
        <taxon>Micrandreae</taxon>
        <taxon>Hevea</taxon>
    </lineage>
</organism>
<evidence type="ECO:0000256" key="1">
    <source>
        <dbReference type="SAM" id="MobiDB-lite"/>
    </source>
</evidence>
<dbReference type="EMBL" id="JAAGAX010000225">
    <property type="protein sequence ID" value="KAF2282427.1"/>
    <property type="molecule type" value="Genomic_DNA"/>
</dbReference>
<dbReference type="Proteomes" id="UP000467840">
    <property type="component" value="Unassembled WGS sequence"/>
</dbReference>
<reference evidence="2 3" key="1">
    <citation type="journal article" date="2020" name="Mol. Plant">
        <title>The Chromosome-Based Rubber Tree Genome Provides New Insights into Spurge Genome Evolution and Rubber Biosynthesis.</title>
        <authorList>
            <person name="Liu J."/>
            <person name="Shi C."/>
            <person name="Shi C.C."/>
            <person name="Li W."/>
            <person name="Zhang Q.J."/>
            <person name="Zhang Y."/>
            <person name="Li K."/>
            <person name="Lu H.F."/>
            <person name="Shi C."/>
            <person name="Zhu S.T."/>
            <person name="Xiao Z.Y."/>
            <person name="Nan H."/>
            <person name="Yue Y."/>
            <person name="Zhu X.G."/>
            <person name="Wu Y."/>
            <person name="Hong X.N."/>
            <person name="Fan G.Y."/>
            <person name="Tong Y."/>
            <person name="Zhang D."/>
            <person name="Mao C.L."/>
            <person name="Liu Y.L."/>
            <person name="Hao S.J."/>
            <person name="Liu W.Q."/>
            <person name="Lv M.Q."/>
            <person name="Zhang H.B."/>
            <person name="Liu Y."/>
            <person name="Hu-Tang G.R."/>
            <person name="Wang J.P."/>
            <person name="Wang J.H."/>
            <person name="Sun Y.H."/>
            <person name="Ni S.B."/>
            <person name="Chen W.B."/>
            <person name="Zhang X.C."/>
            <person name="Jiao Y.N."/>
            <person name="Eichler E.E."/>
            <person name="Li G.H."/>
            <person name="Liu X."/>
            <person name="Gao L.Z."/>
        </authorList>
    </citation>
    <scope>NUCLEOTIDE SEQUENCE [LARGE SCALE GENOMIC DNA]</scope>
    <source>
        <strain evidence="3">cv. GT1</strain>
        <tissue evidence="2">Leaf</tissue>
    </source>
</reference>
<dbReference type="AlphaFoldDB" id="A0A6A6K1B4"/>
<proteinExistence type="predicted"/>
<feature type="region of interest" description="Disordered" evidence="1">
    <location>
        <begin position="1"/>
        <end position="20"/>
    </location>
</feature>
<evidence type="ECO:0000313" key="3">
    <source>
        <dbReference type="Proteomes" id="UP000467840"/>
    </source>
</evidence>
<name>A0A6A6K1B4_HEVBR</name>
<protein>
    <submittedName>
        <fullName evidence="2">Uncharacterized protein</fullName>
    </submittedName>
</protein>
<gene>
    <name evidence="2" type="ORF">GH714_044112</name>
</gene>
<comment type="caution">
    <text evidence="2">The sequence shown here is derived from an EMBL/GenBank/DDBJ whole genome shotgun (WGS) entry which is preliminary data.</text>
</comment>
<evidence type="ECO:0000313" key="2">
    <source>
        <dbReference type="EMBL" id="KAF2282427.1"/>
    </source>
</evidence>
<keyword evidence="3" id="KW-1185">Reference proteome</keyword>